<evidence type="ECO:0000256" key="4">
    <source>
        <dbReference type="ARBA" id="ARBA00022946"/>
    </source>
</evidence>
<evidence type="ECO:0000256" key="6">
    <source>
        <dbReference type="ARBA" id="ARBA00023128"/>
    </source>
</evidence>
<dbReference type="EMBL" id="OE003591">
    <property type="protein sequence ID" value="CAD7460301.1"/>
    <property type="molecule type" value="Genomic_DNA"/>
</dbReference>
<protein>
    <recommendedName>
        <fullName evidence="8">Mitochondrial import inner membrane translocase subunit Tim21</fullName>
    </recommendedName>
</protein>
<reference evidence="9" key="1">
    <citation type="submission" date="2020-11" db="EMBL/GenBank/DDBJ databases">
        <authorList>
            <person name="Tran Van P."/>
        </authorList>
    </citation>
    <scope>NUCLEOTIDE SEQUENCE</scope>
</reference>
<keyword evidence="6 8" id="KW-0496">Mitochondrion</keyword>
<dbReference type="PANTHER" id="PTHR13032:SF6">
    <property type="entry name" value="MITOCHONDRIAL IMPORT INNER MEMBRANE TRANSLOCASE SUBUNIT TIM21"/>
    <property type="match status" value="1"/>
</dbReference>
<accession>A0A7R9NXX7</accession>
<dbReference type="Gene3D" id="3.10.450.320">
    <property type="entry name" value="Mitochondrial import inner membrane translocase subunit Tim21"/>
    <property type="match status" value="1"/>
</dbReference>
<evidence type="ECO:0000313" key="9">
    <source>
        <dbReference type="EMBL" id="CAD7460301.1"/>
    </source>
</evidence>
<evidence type="ECO:0000256" key="3">
    <source>
        <dbReference type="ARBA" id="ARBA00022692"/>
    </source>
</evidence>
<keyword evidence="7" id="KW-0472">Membrane</keyword>
<dbReference type="InterPro" id="IPR038552">
    <property type="entry name" value="Tim21_IMS_sf"/>
</dbReference>
<keyword evidence="3" id="KW-0812">Transmembrane</keyword>
<dbReference type="Pfam" id="PF08294">
    <property type="entry name" value="TIM21"/>
    <property type="match status" value="1"/>
</dbReference>
<proteinExistence type="inferred from homology"/>
<keyword evidence="8" id="KW-0653">Protein transport</keyword>
<keyword evidence="4" id="KW-0809">Transit peptide</keyword>
<organism evidence="9">
    <name type="scientific">Timema tahoe</name>
    <dbReference type="NCBI Taxonomy" id="61484"/>
    <lineage>
        <taxon>Eukaryota</taxon>
        <taxon>Metazoa</taxon>
        <taxon>Ecdysozoa</taxon>
        <taxon>Arthropoda</taxon>
        <taxon>Hexapoda</taxon>
        <taxon>Insecta</taxon>
        <taxon>Pterygota</taxon>
        <taxon>Neoptera</taxon>
        <taxon>Polyneoptera</taxon>
        <taxon>Phasmatodea</taxon>
        <taxon>Timematodea</taxon>
        <taxon>Timematoidea</taxon>
        <taxon>Timematidae</taxon>
        <taxon>Timema</taxon>
    </lineage>
</organism>
<dbReference type="GO" id="GO:0030150">
    <property type="term" value="P:protein import into mitochondrial matrix"/>
    <property type="evidence" value="ECO:0007669"/>
    <property type="project" value="UniProtKB-UniRule"/>
</dbReference>
<comment type="function">
    <text evidence="8">Essential component of the TIM23 complex, a complex that mediates the translocation of transit peptide-containing proteins across the mitochondrial inner membrane.</text>
</comment>
<comment type="similarity">
    <text evidence="2 8">Belongs to the TIM21 family.</text>
</comment>
<comment type="subunit">
    <text evidence="8">Component of the TIM23 complex.</text>
</comment>
<dbReference type="AlphaFoldDB" id="A0A7R9NXX7"/>
<keyword evidence="8" id="KW-0999">Mitochondrion inner membrane</keyword>
<dbReference type="InterPro" id="IPR013261">
    <property type="entry name" value="Tim21"/>
</dbReference>
<evidence type="ECO:0000256" key="2">
    <source>
        <dbReference type="ARBA" id="ARBA00010867"/>
    </source>
</evidence>
<evidence type="ECO:0000256" key="1">
    <source>
        <dbReference type="ARBA" id="ARBA00004304"/>
    </source>
</evidence>
<dbReference type="GO" id="GO:0005744">
    <property type="term" value="C:TIM23 mitochondrial import inner membrane translocase complex"/>
    <property type="evidence" value="ECO:0007669"/>
    <property type="project" value="UniProtKB-UniRule"/>
</dbReference>
<evidence type="ECO:0000256" key="5">
    <source>
        <dbReference type="ARBA" id="ARBA00022989"/>
    </source>
</evidence>
<evidence type="ECO:0000256" key="8">
    <source>
        <dbReference type="RuleBase" id="RU367142"/>
    </source>
</evidence>
<sequence>MILGLKMRWENQSRGSEKKHDEEGEDMSVHPTKIRTSISPSSVVWLNAAGAFEPTTPPSHLNYERDGKKYLRMKFYIQGIRQKATVHLEMMENDRGKFEYRYLFAQLDDYPRNAIILEDNRYNEPSSVDIDKAFETL</sequence>
<comment type="subcellular location">
    <subcellularLocation>
        <location evidence="8">Mitochondrion inner membrane</location>
        <topology evidence="8">Single-pass membrane protein</topology>
    </subcellularLocation>
    <subcellularLocation>
        <location evidence="1">Mitochondrion membrane</location>
        <topology evidence="1">Single-pass membrane protein</topology>
    </subcellularLocation>
</comment>
<keyword evidence="5" id="KW-1133">Transmembrane helix</keyword>
<evidence type="ECO:0000256" key="7">
    <source>
        <dbReference type="ARBA" id="ARBA00023136"/>
    </source>
</evidence>
<name>A0A7R9NXX7_9NEOP</name>
<keyword evidence="8" id="KW-0811">Translocation</keyword>
<keyword evidence="8" id="KW-0813">Transport</keyword>
<dbReference type="PANTHER" id="PTHR13032">
    <property type="entry name" value="MITOCHONDRIAL IMPORT INNER MEMBRANE TRANSLOCASE SUBUNIT TIM21"/>
    <property type="match status" value="1"/>
</dbReference>
<gene>
    <name evidence="9" type="ORF">TTEB3V08_LOCUS8236</name>
</gene>